<evidence type="ECO:0000313" key="3">
    <source>
        <dbReference type="EMBL" id="RQM12503.1"/>
    </source>
</evidence>
<dbReference type="Pfam" id="PF24906">
    <property type="entry name" value="Zf_WRKY19"/>
    <property type="match status" value="2"/>
</dbReference>
<dbReference type="STRING" id="542832.A0A3M6VKX7"/>
<sequence>MITKSQLDFILNPMETPQHEPLIDTLLSKSPIWTSISPNSVSGWNEEHALRYYPHTSNLHHRCNTHQLPSPVMSLPCQLVLPSIFTRSATVSSPINVSTAMNFEKEKSDLDSPKKFLSFLSHKKRTRKCNEKGCPSLMVSRRRCVRHGGGSRCTYEGCTNGAKLRSRCFQHGGCAICQASGCNSKAKRYGYCWSHGGGRICIAEGCLKVAAQGGSCWAHGGGNRCKLESCSKRSYQKYGYYCKAHACYNTALAFILNPSPLHTPSLGSSGAFVSQITSSLNKANMGMTDSVTNNDIELHENEGGTQLIDLHIGDYSLLAGYTVMEKRAEPLLCFSRHHGKMRVFKSSICSKNDCHLVAVSRGRCVRHGGGYRCTYPNCTHGARLYNRCFHHGGFKLCKIMGCSSKAKRYGYCWSHGGGHICESPGCSKVAAPGGFCWAHGGGIRCKVDGCNRRSYQKHNYFCSHHNASQGN</sequence>
<proteinExistence type="predicted"/>
<protein>
    <recommendedName>
        <fullName evidence="1">WRKY19-like zinc finger domain-containing protein</fullName>
    </recommendedName>
</protein>
<evidence type="ECO:0000313" key="2">
    <source>
        <dbReference type="EMBL" id="RMX67329.1"/>
    </source>
</evidence>
<dbReference type="InterPro" id="IPR056866">
    <property type="entry name" value="Znf_WRKY19"/>
</dbReference>
<reference evidence="4 5" key="1">
    <citation type="submission" date="2018-06" db="EMBL/GenBank/DDBJ databases">
        <title>Comparative genomics of downy mildews reveals potential adaptations to biotrophy.</title>
        <authorList>
            <person name="Fletcher K."/>
            <person name="Klosterman S.J."/>
            <person name="Derevnina L."/>
            <person name="Martin F."/>
            <person name="Koike S."/>
            <person name="Reyes Chin-Wo S."/>
            <person name="Mou B."/>
            <person name="Michelmore R."/>
        </authorList>
    </citation>
    <scope>NUCLEOTIDE SEQUENCE [LARGE SCALE GENOMIC DNA]</scope>
    <source>
        <strain evidence="3 5">R13</strain>
        <strain evidence="2 4">R14</strain>
    </source>
</reference>
<organism evidence="2 4">
    <name type="scientific">Peronospora effusa</name>
    <dbReference type="NCBI Taxonomy" id="542832"/>
    <lineage>
        <taxon>Eukaryota</taxon>
        <taxon>Sar</taxon>
        <taxon>Stramenopiles</taxon>
        <taxon>Oomycota</taxon>
        <taxon>Peronosporomycetes</taxon>
        <taxon>Peronosporales</taxon>
        <taxon>Peronosporaceae</taxon>
        <taxon>Peronospora</taxon>
    </lineage>
</organism>
<evidence type="ECO:0000313" key="5">
    <source>
        <dbReference type="Proteomes" id="UP000286097"/>
    </source>
</evidence>
<dbReference type="EMBL" id="QLLG01000169">
    <property type="protein sequence ID" value="RMX67329.1"/>
    <property type="molecule type" value="Genomic_DNA"/>
</dbReference>
<comment type="caution">
    <text evidence="2">The sequence shown here is derived from an EMBL/GenBank/DDBJ whole genome shotgun (WGS) entry which is preliminary data.</text>
</comment>
<dbReference type="AlphaFoldDB" id="A0A3M6VKX7"/>
<accession>A0A3M6VKX7</accession>
<evidence type="ECO:0000259" key="1">
    <source>
        <dbReference type="Pfam" id="PF24906"/>
    </source>
</evidence>
<dbReference type="PANTHER" id="PTHR31827:SF1">
    <property type="entry name" value="EMB|CAB89363.1"/>
    <property type="match status" value="1"/>
</dbReference>
<feature type="domain" description="WRKY19-like zinc finger" evidence="1">
    <location>
        <begin position="418"/>
        <end position="441"/>
    </location>
</feature>
<name>A0A3M6VKX7_9STRA</name>
<dbReference type="VEuPathDB" id="FungiDB:DD237_008424"/>
<keyword evidence="4" id="KW-1185">Reference proteome</keyword>
<dbReference type="Proteomes" id="UP000282087">
    <property type="component" value="Unassembled WGS sequence"/>
</dbReference>
<dbReference type="PANTHER" id="PTHR31827">
    <property type="entry name" value="EMB|CAB89363.1"/>
    <property type="match status" value="1"/>
</dbReference>
<gene>
    <name evidence="3" type="ORF">DD237_008424</name>
    <name evidence="2" type="ORF">DD238_003512</name>
</gene>
<feature type="domain" description="WRKY19-like zinc finger" evidence="1">
    <location>
        <begin position="198"/>
        <end position="221"/>
    </location>
</feature>
<evidence type="ECO:0000313" key="4">
    <source>
        <dbReference type="Proteomes" id="UP000282087"/>
    </source>
</evidence>
<dbReference type="EMBL" id="QKXF01000327">
    <property type="protein sequence ID" value="RQM12503.1"/>
    <property type="molecule type" value="Genomic_DNA"/>
</dbReference>
<dbReference type="Proteomes" id="UP000286097">
    <property type="component" value="Unassembled WGS sequence"/>
</dbReference>